<protein>
    <submittedName>
        <fullName evidence="1">Uncharacterized protein</fullName>
    </submittedName>
</protein>
<dbReference type="InterPro" id="IPR027417">
    <property type="entry name" value="P-loop_NTPase"/>
</dbReference>
<dbReference type="RefSeq" id="WP_379265396.1">
    <property type="nucleotide sequence ID" value="NZ_JBHUMJ010000021.1"/>
</dbReference>
<evidence type="ECO:0000313" key="1">
    <source>
        <dbReference type="EMBL" id="MFD2703826.1"/>
    </source>
</evidence>
<proteinExistence type="predicted"/>
<keyword evidence="2" id="KW-1185">Reference proteome</keyword>
<sequence>EIAETLGGKGQNSKNEPDLMESLLDRINGSRKISESTSKKATSTVIDTQIVVMAESNDPTRQRNAARSIAQSFDTITEDNRLTYRPLRKGFSFTDLNIGAGKNKIGDLEAQNFIALAGRDVLERFNFIDRIETQETVVPDDLKQGVMCIGTNVYRGHKQPAYLSTDREYQNLTLVMIGPTRAGKSTLIANLSRDAINAGECVIIFDFVGQCELSREVAAAIPQDKVLVIDCADPKKLQGMGYNEVGYSADPFEAYDNAKKQTTQLMTLVNSINAEETKLSAKMQRYLVSAALVSFINGGSIRDVFNCLQDHEVRQQLIKRVPAAQQDNLKKYIRSLSELDDKDKSGEVVGTKETYIVGIIDRLNQLEQNAYMERMLDKGTAGNVDLVEEMQKNQLICIRMPSDMFSTDSERDAYTTYWSTKIWLALQMRSKRYGGDRSKLVKVNKIVDELYQVQHTEQFMRSKLSQYAKFGLKPIISAHYLNQIKFIRDELRSANASYMLISGCDKKNYEELKSELYPYTEEDLLKLPRYNSLNLIKNNEGYARFITQLPTPIRKR</sequence>
<feature type="non-terminal residue" evidence="1">
    <location>
        <position position="1"/>
    </location>
</feature>
<organism evidence="1 2">
    <name type="scientific">Paenibacillus shunpengii</name>
    <dbReference type="NCBI Taxonomy" id="2054424"/>
    <lineage>
        <taxon>Bacteria</taxon>
        <taxon>Bacillati</taxon>
        <taxon>Bacillota</taxon>
        <taxon>Bacilli</taxon>
        <taxon>Bacillales</taxon>
        <taxon>Paenibacillaceae</taxon>
        <taxon>Paenibacillus</taxon>
    </lineage>
</organism>
<reference evidence="2" key="1">
    <citation type="journal article" date="2019" name="Int. J. Syst. Evol. Microbiol.">
        <title>The Global Catalogue of Microorganisms (GCM) 10K type strain sequencing project: providing services to taxonomists for standard genome sequencing and annotation.</title>
        <authorList>
            <consortium name="The Broad Institute Genomics Platform"/>
            <consortium name="The Broad Institute Genome Sequencing Center for Infectious Disease"/>
            <person name="Wu L."/>
            <person name="Ma J."/>
        </authorList>
    </citation>
    <scope>NUCLEOTIDE SEQUENCE [LARGE SCALE GENOMIC DNA]</scope>
    <source>
        <strain evidence="2">KCTC 33849</strain>
    </source>
</reference>
<comment type="caution">
    <text evidence="1">The sequence shown here is derived from an EMBL/GenBank/DDBJ whole genome shotgun (WGS) entry which is preliminary data.</text>
</comment>
<dbReference type="SUPFAM" id="SSF52540">
    <property type="entry name" value="P-loop containing nucleoside triphosphate hydrolases"/>
    <property type="match status" value="1"/>
</dbReference>
<dbReference type="EMBL" id="JBHUMJ010000021">
    <property type="protein sequence ID" value="MFD2703826.1"/>
    <property type="molecule type" value="Genomic_DNA"/>
</dbReference>
<dbReference type="CDD" id="cd01120">
    <property type="entry name" value="RecA-like_superfamily"/>
    <property type="match status" value="1"/>
</dbReference>
<evidence type="ECO:0000313" key="2">
    <source>
        <dbReference type="Proteomes" id="UP001597540"/>
    </source>
</evidence>
<accession>A0ABW5SVW8</accession>
<name>A0ABW5SVW8_9BACL</name>
<dbReference type="Proteomes" id="UP001597540">
    <property type="component" value="Unassembled WGS sequence"/>
</dbReference>
<gene>
    <name evidence="1" type="ORF">ACFSVM_25685</name>
</gene>
<dbReference type="Gene3D" id="3.40.50.300">
    <property type="entry name" value="P-loop containing nucleotide triphosphate hydrolases"/>
    <property type="match status" value="1"/>
</dbReference>